<dbReference type="Proteomes" id="UP000276133">
    <property type="component" value="Unassembled WGS sequence"/>
</dbReference>
<proteinExistence type="predicted"/>
<sequence length="91" mass="10423">MDIDQNQNDKLCNSLKQSNLCIQTQLDSTHIELGGLQKSYEDFLNSKIESLSSQNDKLVFQKQNEIDSLKQSNISIQTQLDSTRIELCIFI</sequence>
<reference evidence="1 2" key="1">
    <citation type="journal article" date="2018" name="Sci. Rep.">
        <title>Genomic signatures of local adaptation to the degree of environmental predictability in rotifers.</title>
        <authorList>
            <person name="Franch-Gras L."/>
            <person name="Hahn C."/>
            <person name="Garcia-Roger E.M."/>
            <person name="Carmona M.J."/>
            <person name="Serra M."/>
            <person name="Gomez A."/>
        </authorList>
    </citation>
    <scope>NUCLEOTIDE SEQUENCE [LARGE SCALE GENOMIC DNA]</scope>
    <source>
        <strain evidence="1">HYR1</strain>
    </source>
</reference>
<comment type="caution">
    <text evidence="1">The sequence shown here is derived from an EMBL/GenBank/DDBJ whole genome shotgun (WGS) entry which is preliminary data.</text>
</comment>
<organism evidence="1 2">
    <name type="scientific">Brachionus plicatilis</name>
    <name type="common">Marine rotifer</name>
    <name type="synonym">Brachionus muelleri</name>
    <dbReference type="NCBI Taxonomy" id="10195"/>
    <lineage>
        <taxon>Eukaryota</taxon>
        <taxon>Metazoa</taxon>
        <taxon>Spiralia</taxon>
        <taxon>Gnathifera</taxon>
        <taxon>Rotifera</taxon>
        <taxon>Eurotatoria</taxon>
        <taxon>Monogononta</taxon>
        <taxon>Pseudotrocha</taxon>
        <taxon>Ploima</taxon>
        <taxon>Brachionidae</taxon>
        <taxon>Brachionus</taxon>
    </lineage>
</organism>
<name>A0A3M7SG10_BRAPC</name>
<dbReference type="EMBL" id="REGN01001439">
    <property type="protein sequence ID" value="RNA34676.1"/>
    <property type="molecule type" value="Genomic_DNA"/>
</dbReference>
<protein>
    <submittedName>
        <fullName evidence="1">Uncharacterized protein</fullName>
    </submittedName>
</protein>
<accession>A0A3M7SG10</accession>
<dbReference type="AlphaFoldDB" id="A0A3M7SG10"/>
<evidence type="ECO:0000313" key="2">
    <source>
        <dbReference type="Proteomes" id="UP000276133"/>
    </source>
</evidence>
<gene>
    <name evidence="1" type="ORF">BpHYR1_033528</name>
</gene>
<keyword evidence="2" id="KW-1185">Reference proteome</keyword>
<evidence type="ECO:0000313" key="1">
    <source>
        <dbReference type="EMBL" id="RNA34676.1"/>
    </source>
</evidence>